<dbReference type="SUPFAM" id="SSF54518">
    <property type="entry name" value="Tubby C-terminal domain-like"/>
    <property type="match status" value="1"/>
</dbReference>
<keyword evidence="13" id="KW-1185">Reference proteome</keyword>
<evidence type="ECO:0000313" key="13">
    <source>
        <dbReference type="Proteomes" id="UP001152747"/>
    </source>
</evidence>
<keyword evidence="3" id="KW-0963">Cytoplasm</keyword>
<evidence type="ECO:0000259" key="10">
    <source>
        <dbReference type="Pfam" id="PF24797"/>
    </source>
</evidence>
<feature type="compositionally biased region" description="Low complexity" evidence="8">
    <location>
        <begin position="545"/>
        <end position="575"/>
    </location>
</feature>
<dbReference type="Proteomes" id="UP001152747">
    <property type="component" value="Unassembled WGS sequence"/>
</dbReference>
<feature type="compositionally biased region" description="Low complexity" evidence="8">
    <location>
        <begin position="677"/>
        <end position="686"/>
    </location>
</feature>
<proteinExistence type="inferred from homology"/>
<feature type="repeat" description="WD" evidence="6">
    <location>
        <begin position="66"/>
        <end position="97"/>
    </location>
</feature>
<keyword evidence="4 6" id="KW-0853">WD repeat</keyword>
<dbReference type="InterPro" id="IPR025659">
    <property type="entry name" value="Tubby-like_C"/>
</dbReference>
<dbReference type="PROSITE" id="PS50082">
    <property type="entry name" value="WD_REPEATS_2"/>
    <property type="match status" value="1"/>
</dbReference>
<evidence type="ECO:0000313" key="12">
    <source>
        <dbReference type="EMBL" id="CAI5438687.1"/>
    </source>
</evidence>
<reference evidence="11" key="1">
    <citation type="journal article" date="2008" name="Genome Res.">
        <title>Multigenome DNA sequence conservation identifies Hox cis-regulatory elements.</title>
        <authorList>
            <person name="Kuntz S.G."/>
            <person name="Schwarz E.M."/>
            <person name="DeModena J.A."/>
            <person name="De Buysscher T."/>
            <person name="Trout D."/>
            <person name="Shizuya H."/>
            <person name="Sternberg P.W."/>
            <person name="Wold B.J."/>
        </authorList>
    </citation>
    <scope>NUCLEOTIDE SEQUENCE</scope>
    <source>
        <strain evidence="11">PS1010</strain>
    </source>
</reference>
<dbReference type="Pfam" id="PF24797">
    <property type="entry name" value="Beta-prop_WDR35_TULP_N"/>
    <property type="match status" value="1"/>
</dbReference>
<evidence type="ECO:0000259" key="9">
    <source>
        <dbReference type="Pfam" id="PF01167"/>
    </source>
</evidence>
<keyword evidence="5" id="KW-0677">Repeat</keyword>
<feature type="region of interest" description="Disordered" evidence="8">
    <location>
        <begin position="611"/>
        <end position="641"/>
    </location>
</feature>
<feature type="region of interest" description="Disordered" evidence="8">
    <location>
        <begin position="669"/>
        <end position="692"/>
    </location>
</feature>
<keyword evidence="7" id="KW-0175">Coiled coil</keyword>
<evidence type="ECO:0000256" key="4">
    <source>
        <dbReference type="ARBA" id="ARBA00022574"/>
    </source>
</evidence>
<dbReference type="Gene3D" id="2.130.10.10">
    <property type="entry name" value="YVTN repeat-like/Quinoprotein amine dehydrogenase"/>
    <property type="match status" value="1"/>
</dbReference>
<accession>B6VBV6</accession>
<evidence type="ECO:0000256" key="3">
    <source>
        <dbReference type="ARBA" id="ARBA00022490"/>
    </source>
</evidence>
<dbReference type="PANTHER" id="PTHR16517">
    <property type="entry name" value="TUBBY-RELATED"/>
    <property type="match status" value="1"/>
</dbReference>
<dbReference type="Pfam" id="PF01167">
    <property type="entry name" value="Tub"/>
    <property type="match status" value="1"/>
</dbReference>
<evidence type="ECO:0000256" key="7">
    <source>
        <dbReference type="SAM" id="Coils"/>
    </source>
</evidence>
<evidence type="ECO:0000256" key="5">
    <source>
        <dbReference type="ARBA" id="ARBA00022737"/>
    </source>
</evidence>
<comment type="subcellular location">
    <subcellularLocation>
        <location evidence="1">Cytoplasm</location>
    </subcellularLocation>
</comment>
<dbReference type="Gene3D" id="3.20.90.10">
    <property type="entry name" value="Tubby Protein, Chain A"/>
    <property type="match status" value="1"/>
</dbReference>
<feature type="coiled-coil region" evidence="7">
    <location>
        <begin position="723"/>
        <end position="780"/>
    </location>
</feature>
<dbReference type="InterPro" id="IPR015943">
    <property type="entry name" value="WD40/YVTN_repeat-like_dom_sf"/>
</dbReference>
<evidence type="ECO:0000256" key="1">
    <source>
        <dbReference type="ARBA" id="ARBA00004496"/>
    </source>
</evidence>
<evidence type="ECO:0000256" key="2">
    <source>
        <dbReference type="ARBA" id="ARBA00007129"/>
    </source>
</evidence>
<evidence type="ECO:0000256" key="6">
    <source>
        <dbReference type="PROSITE-ProRule" id="PRU00221"/>
    </source>
</evidence>
<dbReference type="InterPro" id="IPR000007">
    <property type="entry name" value="Tubby_C"/>
</dbReference>
<dbReference type="InterPro" id="IPR056159">
    <property type="entry name" value="Beta-prop_IFT121_TULP_N"/>
</dbReference>
<evidence type="ECO:0000256" key="8">
    <source>
        <dbReference type="SAM" id="MobiDB-lite"/>
    </source>
</evidence>
<sequence length="872" mass="97410">MKIIWESEHWPGAKIEPSITYLSWIPQVDQPEHGLLGVGSDSGSVGITLTDFKETPDDNSRYNFNLRGHHTAIRMVTWNKSQSKLASCDASGIIYVWVRNDDRWSVELVNDRGVKVNDLSWSPCGSSALICYEDNFVLIGSASGQRVWSNSFPTGPATTVTCGVWAPDSKMLVLGFSSGSFQVLSNLGANITERSFTNDRLQQMAFSPLRGEIEQEEWTLAMLTTTNKIIMINAYDQLSPSIYRSNYNIIHMQWNSHGTILALINSNHELIMLDTTAKIIHKEKISIANSEKPLTAFTWAHDGKCVIVAAGGHLAIGKILFGVPSLFDIVAYNVWKAMGSSAKNVNKLPIPTKEMDSLKLLDHHIIRCRIPKLNNLCNFVCSVIEARCYCTIRPVARGSHTYMLCIEHLGGLVPLLIGRQVNRFLPQFQIFLYQSNNSNTSISTPGSSAQVEDVNSMIRNSNSRNSLWRRSKRQIRALMSRHVRPQRTDSRLVQVSSNVWCTRFNITSMSHTNLPQFLGQVIYKTSVLHLQPRQMTIDLSVLDDNSTTNSTTNVSKQTETTPITSSQPTTSKQQSNDQGLTEEERLFFEKVVTECLSLRAAMDATVYKETTHQETCQPSTSRQTESAPVTPSKNATPVSVRTTDSRLEVTSMASSVSTWHDEIETLEFIDGDEDKGASSSSASKGGWPIEGASKKDTDAIRVHVDKLASIAAQLSKRHVDFNAKRDKASINKMRSQMKELLRRVNEIEKKVGSGDVKIEVRQLLKTLEEMKKALGESSNKTNNSATNSNNKRTVTMHNKTPFWNEHNQVYQLDFGGRVTQESAKNFQIEMDGKQVLQFGRIEGGAYTLDFRHPFSASQAFAVALASITQRLK</sequence>
<feature type="region of interest" description="Disordered" evidence="8">
    <location>
        <begin position="543"/>
        <end position="580"/>
    </location>
</feature>
<dbReference type="PRINTS" id="PR01573">
    <property type="entry name" value="SUPERTUBBY"/>
</dbReference>
<name>B6VBV6_9PELO</name>
<gene>
    <name evidence="12" type="ORF">CAMP_LOCUS1324</name>
    <name evidence="11" type="ORF">Csp3_JD03.008</name>
</gene>
<dbReference type="EMBL" id="CANHGI010000001">
    <property type="protein sequence ID" value="CAI5438687.1"/>
    <property type="molecule type" value="Genomic_DNA"/>
</dbReference>
<dbReference type="OrthoDB" id="8775810at2759"/>
<evidence type="ECO:0000313" key="11">
    <source>
        <dbReference type="EMBL" id="ACI49199.1"/>
    </source>
</evidence>
<dbReference type="GO" id="GO:0005737">
    <property type="term" value="C:cytoplasm"/>
    <property type="evidence" value="ECO:0007669"/>
    <property type="project" value="UniProtKB-SubCell"/>
</dbReference>
<dbReference type="SUPFAM" id="SSF50978">
    <property type="entry name" value="WD40 repeat-like"/>
    <property type="match status" value="1"/>
</dbReference>
<dbReference type="EMBL" id="FJ362377">
    <property type="protein sequence ID" value="ACI49199.1"/>
    <property type="molecule type" value="Genomic_DNA"/>
</dbReference>
<comment type="similarity">
    <text evidence="2">Belongs to the TUB family.</text>
</comment>
<dbReference type="AlphaFoldDB" id="B6VBV6"/>
<feature type="domain" description="Tubby C-terminal" evidence="9">
    <location>
        <begin position="768"/>
        <end position="867"/>
    </location>
</feature>
<feature type="compositionally biased region" description="Polar residues" evidence="8">
    <location>
        <begin position="613"/>
        <end position="641"/>
    </location>
</feature>
<dbReference type="SMART" id="SM00320">
    <property type="entry name" value="WD40"/>
    <property type="match status" value="3"/>
</dbReference>
<reference evidence="12" key="2">
    <citation type="submission" date="2022-11" db="EMBL/GenBank/DDBJ databases">
        <authorList>
            <person name="Kikuchi T."/>
        </authorList>
    </citation>
    <scope>NUCLEOTIDE SEQUENCE</scope>
    <source>
        <strain evidence="12">PS1010</strain>
    </source>
</reference>
<dbReference type="InterPro" id="IPR036322">
    <property type="entry name" value="WD40_repeat_dom_sf"/>
</dbReference>
<organism evidence="11">
    <name type="scientific">Caenorhabditis angaria</name>
    <dbReference type="NCBI Taxonomy" id="860376"/>
    <lineage>
        <taxon>Eukaryota</taxon>
        <taxon>Metazoa</taxon>
        <taxon>Ecdysozoa</taxon>
        <taxon>Nematoda</taxon>
        <taxon>Chromadorea</taxon>
        <taxon>Rhabditida</taxon>
        <taxon>Rhabditina</taxon>
        <taxon>Rhabditomorpha</taxon>
        <taxon>Rhabditoidea</taxon>
        <taxon>Rhabditidae</taxon>
        <taxon>Peloderinae</taxon>
        <taxon>Caenorhabditis</taxon>
    </lineage>
</organism>
<feature type="domain" description="IFT121/TULP4 N-terminal" evidence="10">
    <location>
        <begin position="58"/>
        <end position="310"/>
    </location>
</feature>
<dbReference type="PANTHER" id="PTHR16517:SF2">
    <property type="entry name" value="TUBBY-RELATED PROTEIN 4"/>
    <property type="match status" value="1"/>
</dbReference>
<dbReference type="InterPro" id="IPR001680">
    <property type="entry name" value="WD40_rpt"/>
</dbReference>
<protein>
    <submittedName>
        <fullName evidence="11">Uncharacterized protein</fullName>
    </submittedName>
</protein>